<feature type="region of interest" description="Disordered" evidence="2">
    <location>
        <begin position="700"/>
        <end position="798"/>
    </location>
</feature>
<feature type="region of interest" description="Disordered" evidence="2">
    <location>
        <begin position="399"/>
        <end position="475"/>
    </location>
</feature>
<feature type="compositionally biased region" description="Basic and acidic residues" evidence="2">
    <location>
        <begin position="700"/>
        <end position="779"/>
    </location>
</feature>
<feature type="compositionally biased region" description="Basic and acidic residues" evidence="2">
    <location>
        <begin position="1048"/>
        <end position="1063"/>
    </location>
</feature>
<dbReference type="Proteomes" id="UP000733379">
    <property type="component" value="Unassembled WGS sequence"/>
</dbReference>
<sequence length="1190" mass="130841">MSLHWPPALRWLTYVVGSEWPDGDEDRMFAMAQYWLDVATDLEQNVIPILKQAKAVAVRGYVAGDGADAVGTALEQLISGPHSVEQLAQDYRQIGTSTRQAATTMEQTKLMIIWAISMLATQIIGAWLWPPTALIVEAAAIGAAREYLYQVANRALDALAELPGVGEYLVKGIRFIPELGDQPGKLAAWIAKPITEFVGKAAPAITEAMEGMGVGEARALAIGKMPEQVVKFLVEKGISTSLWSGGGDILIQGIQLAKHHRDKFDGEELAISMVASSGGWYVGSLLATGIEKYGGQWLMSLGKDPTRGLWGAGLGMAAGSVPTAIGALVGSGIAYGFTGGTFDWHAAGLAMGGAGASNAIMGSQRGYIGKLGADPGSAAEFDWQAEEVKQLLQPEHQEQALPAGGEERARLAGGAEPEPNAGAEQVGGHEVPGPQQEVAQPQPTEGRNEQIPNGDGGQRPQPAGADRPLGSYEELREEIQQRHVEEFAQTPRAQRAAVAARQRTEIQTLTRTHLREKQAELDLVKAQTLQARTPEQPGRALPRAPQEQLPPEPDPVRQAQDRLNDARADAATVRTNLQRRWAQQDSVQASRRPDAVDPVEAPENLEHPEPHAPGDGEPPAVEPPEGGHAVAGGEQPAPEGGHAVAGDERPHEQPLPELSADPAQPGPEPGGDESAAGHSVTEAQAMANVRDKLAELDKRVSKLLDADDLTEQRYDERRNELDRLNNERRTKDAELTRAEADRTRAETDHDAARNHLEQLRRRSVPQHEDGLARQLREAQEQTEAAEEEATLRARDVERAATRLALTDRKLSIARSRLDSAVREQSRARAAVRQAQQELDEGLEGAERYRARLEELVAGHEAAARQEPGVARHLEREQEIARLREQLEAADRTHDEQVQDLERRNAEAQQRIQRLPNDREQLAQLRGQHEDAVTELRQRHQALADQREAEDPEQLRVLQRAHEEMLEVMTQASEPMAELDRLLGTEPQRQAGLVQQRQQQITQLRQQHDETVTELRRRLTAAEQELGEPPRAAEHRPAGRPGDGGPEESTGRHDELAAEREARQREIDRVRRRLDELNEYHTRVQQHRNHIDEMDTAREELLLQSGSTEARLRAELASLVAGTTFERALLDGGYMSGKPKPKKRSLDHTMPDPFVAVQVPPVSTWGHVRRHRLHHHNPGRVNTGTGGNSER</sequence>
<feature type="compositionally biased region" description="Low complexity" evidence="2">
    <location>
        <begin position="615"/>
        <end position="628"/>
    </location>
</feature>
<evidence type="ECO:0000256" key="1">
    <source>
        <dbReference type="SAM" id="Coils"/>
    </source>
</evidence>
<dbReference type="EMBL" id="JAHKNI010000010">
    <property type="protein sequence ID" value="MBU3065214.1"/>
    <property type="molecule type" value="Genomic_DNA"/>
</dbReference>
<feature type="region of interest" description="Disordered" evidence="2">
    <location>
        <begin position="989"/>
        <end position="1063"/>
    </location>
</feature>
<reference evidence="4 5" key="1">
    <citation type="submission" date="2021-06" db="EMBL/GenBank/DDBJ databases">
        <title>Actinomycetes sequencing.</title>
        <authorList>
            <person name="Shan Q."/>
        </authorList>
    </citation>
    <scope>NUCLEOTIDE SEQUENCE [LARGE SCALE GENOMIC DNA]</scope>
    <source>
        <strain evidence="4 5">NEAU-G5</strain>
    </source>
</reference>
<organism evidence="4 5">
    <name type="scientific">Nocardia albiluteola</name>
    <dbReference type="NCBI Taxonomy" id="2842303"/>
    <lineage>
        <taxon>Bacteria</taxon>
        <taxon>Bacillati</taxon>
        <taxon>Actinomycetota</taxon>
        <taxon>Actinomycetes</taxon>
        <taxon>Mycobacteriales</taxon>
        <taxon>Nocardiaceae</taxon>
        <taxon>Nocardia</taxon>
    </lineage>
</organism>
<feature type="compositionally biased region" description="Basic and acidic residues" evidence="2">
    <location>
        <begin position="1005"/>
        <end position="1016"/>
    </location>
</feature>
<feature type="domain" description="Outer membrane channel protein CpnT-like N-terminal" evidence="3">
    <location>
        <begin position="10"/>
        <end position="151"/>
    </location>
</feature>
<keyword evidence="1" id="KW-0175">Coiled coil</keyword>
<feature type="compositionally biased region" description="Low complexity" evidence="2">
    <location>
        <begin position="989"/>
        <end position="1004"/>
    </location>
</feature>
<feature type="region of interest" description="Disordered" evidence="2">
    <location>
        <begin position="525"/>
        <end position="688"/>
    </location>
</feature>
<comment type="caution">
    <text evidence="4">The sequence shown here is derived from an EMBL/GenBank/DDBJ whole genome shotgun (WGS) entry which is preliminary data.</text>
</comment>
<feature type="coiled-coil region" evidence="1">
    <location>
        <begin position="817"/>
        <end position="938"/>
    </location>
</feature>
<dbReference type="InterPro" id="IPR057746">
    <property type="entry name" value="CpnT-like_N"/>
</dbReference>
<proteinExistence type="predicted"/>
<evidence type="ECO:0000313" key="5">
    <source>
        <dbReference type="Proteomes" id="UP000733379"/>
    </source>
</evidence>
<feature type="compositionally biased region" description="Low complexity" evidence="2">
    <location>
        <begin position="411"/>
        <end position="424"/>
    </location>
</feature>
<protein>
    <recommendedName>
        <fullName evidence="3">Outer membrane channel protein CpnT-like N-terminal domain-containing protein</fullName>
    </recommendedName>
</protein>
<feature type="compositionally biased region" description="Polar residues" evidence="2">
    <location>
        <begin position="573"/>
        <end position="589"/>
    </location>
</feature>
<gene>
    <name evidence="4" type="ORF">KO481_27265</name>
</gene>
<feature type="region of interest" description="Disordered" evidence="2">
    <location>
        <begin position="1171"/>
        <end position="1190"/>
    </location>
</feature>
<keyword evidence="5" id="KW-1185">Reference proteome</keyword>
<evidence type="ECO:0000259" key="3">
    <source>
        <dbReference type="Pfam" id="PF25547"/>
    </source>
</evidence>
<feature type="compositionally biased region" description="Basic and acidic residues" evidence="2">
    <location>
        <begin position="604"/>
        <end position="614"/>
    </location>
</feature>
<name>A0ABS6B4N4_9NOCA</name>
<dbReference type="Pfam" id="PF25547">
    <property type="entry name" value="WXG100_2"/>
    <property type="match status" value="1"/>
</dbReference>
<accession>A0ABS6B4N4</accession>
<feature type="compositionally biased region" description="Basic and acidic residues" evidence="2">
    <location>
        <begin position="559"/>
        <end position="568"/>
    </location>
</feature>
<feature type="compositionally biased region" description="Basic and acidic residues" evidence="2">
    <location>
        <begin position="789"/>
        <end position="798"/>
    </location>
</feature>
<feature type="compositionally biased region" description="Basic and acidic residues" evidence="2">
    <location>
        <begin position="645"/>
        <end position="654"/>
    </location>
</feature>
<evidence type="ECO:0000256" key="2">
    <source>
        <dbReference type="SAM" id="MobiDB-lite"/>
    </source>
</evidence>
<evidence type="ECO:0000313" key="4">
    <source>
        <dbReference type="EMBL" id="MBU3065214.1"/>
    </source>
</evidence>
<dbReference type="RefSeq" id="WP_215921172.1">
    <property type="nucleotide sequence ID" value="NZ_JAHKNI010000010.1"/>
</dbReference>